<evidence type="ECO:0000256" key="3">
    <source>
        <dbReference type="ARBA" id="ARBA00022448"/>
    </source>
</evidence>
<dbReference type="EMBL" id="BATB01000007">
    <property type="protein sequence ID" value="GAD54829.1"/>
    <property type="molecule type" value="Genomic_DNA"/>
</dbReference>
<dbReference type="GO" id="GO:0005886">
    <property type="term" value="C:plasma membrane"/>
    <property type="evidence" value="ECO:0007669"/>
    <property type="project" value="UniProtKB-SubCell"/>
</dbReference>
<name>U3AB01_9RHOB</name>
<dbReference type="InterPro" id="IPR002429">
    <property type="entry name" value="CcO_II-like_C"/>
</dbReference>
<dbReference type="SUPFAM" id="SSF49503">
    <property type="entry name" value="Cupredoxins"/>
    <property type="match status" value="1"/>
</dbReference>
<dbReference type="AlphaFoldDB" id="U3AB01"/>
<dbReference type="Gene3D" id="2.60.40.420">
    <property type="entry name" value="Cupredoxins - blue copper proteins"/>
    <property type="match status" value="1"/>
</dbReference>
<dbReference type="PANTHER" id="PTHR22888:SF18">
    <property type="entry name" value="CYTOCHROME BO(3) UBIQUINOL OXIDASE SUBUNIT 2"/>
    <property type="match status" value="1"/>
</dbReference>
<evidence type="ECO:0000313" key="11">
    <source>
        <dbReference type="EMBL" id="GAD54829.1"/>
    </source>
</evidence>
<dbReference type="SUPFAM" id="SSF81464">
    <property type="entry name" value="Cytochrome c oxidase subunit II-like, transmembrane region"/>
    <property type="match status" value="1"/>
</dbReference>
<keyword evidence="7 9" id="KW-1133">Transmembrane helix</keyword>
<sequence length="283" mass="30711">MLLSGCGVETFLDPQGPVAAQQRLHFWQVTGLMALVVLPVLTLTPWLLWRYRDRGGADYEPRWGFSRGWEIALWGGPALVVAVLAALLWINTTRLDPYAPLASDANSLRVQAVGYDWKWLFLYPDLGIASVDLLAFPAGRPLEIELTSATVMQSFFVPALGSQVYAMGGMSTWLHLGADAPGRFRGENSQYNGEGFHMQKFEAVAMDEAAFEGWAQNAATASALDTAALDALEQKGVASDLAHALDRPSDDILFGGLPDDLFARVMAETAKAPMAPHDMAAGR</sequence>
<keyword evidence="12" id="KW-1185">Reference proteome</keyword>
<dbReference type="Gene3D" id="1.10.287.90">
    <property type="match status" value="1"/>
</dbReference>
<dbReference type="InterPro" id="IPR008972">
    <property type="entry name" value="Cupredoxin"/>
</dbReference>
<dbReference type="STRING" id="1337093.MBELCI_0881"/>
<evidence type="ECO:0000256" key="1">
    <source>
        <dbReference type="ARBA" id="ARBA00004651"/>
    </source>
</evidence>
<keyword evidence="6" id="KW-0249">Electron transport</keyword>
<dbReference type="eggNOG" id="COG1622">
    <property type="taxonomic scope" value="Bacteria"/>
</dbReference>
<evidence type="ECO:0000256" key="6">
    <source>
        <dbReference type="ARBA" id="ARBA00022982"/>
    </source>
</evidence>
<feature type="domain" description="Cytochrome oxidase subunit II copper A binding" evidence="10">
    <location>
        <begin position="105"/>
        <end position="217"/>
    </location>
</feature>
<dbReference type="Proteomes" id="UP000016566">
    <property type="component" value="Unassembled WGS sequence"/>
</dbReference>
<dbReference type="PROSITE" id="PS50857">
    <property type="entry name" value="COX2_CUA"/>
    <property type="match status" value="1"/>
</dbReference>
<dbReference type="InterPro" id="IPR036257">
    <property type="entry name" value="Cyt_c_oxidase_su2_TM_sf"/>
</dbReference>
<dbReference type="GO" id="GO:0042773">
    <property type="term" value="P:ATP synthesis coupled electron transport"/>
    <property type="evidence" value="ECO:0007669"/>
    <property type="project" value="TreeGrafter"/>
</dbReference>
<proteinExistence type="inferred from homology"/>
<protein>
    <submittedName>
        <fullName evidence="11">Cytochrome O ubiquinol oxidase subunit II</fullName>
    </submittedName>
</protein>
<comment type="subcellular location">
    <subcellularLocation>
        <location evidence="1">Cell membrane</location>
        <topology evidence="1">Multi-pass membrane protein</topology>
    </subcellularLocation>
</comment>
<dbReference type="PANTHER" id="PTHR22888">
    <property type="entry name" value="CYTOCHROME C OXIDASE, SUBUNIT II"/>
    <property type="match status" value="1"/>
</dbReference>
<comment type="similarity">
    <text evidence="2">Belongs to the cytochrome c oxidase subunit 2 family.</text>
</comment>
<evidence type="ECO:0000256" key="2">
    <source>
        <dbReference type="ARBA" id="ARBA00007866"/>
    </source>
</evidence>
<keyword evidence="8 9" id="KW-0472">Membrane</keyword>
<organism evidence="11 12">
    <name type="scientific">Limimaricola cinnabarinus LL-001</name>
    <dbReference type="NCBI Taxonomy" id="1337093"/>
    <lineage>
        <taxon>Bacteria</taxon>
        <taxon>Pseudomonadati</taxon>
        <taxon>Pseudomonadota</taxon>
        <taxon>Alphaproteobacteria</taxon>
        <taxon>Rhodobacterales</taxon>
        <taxon>Paracoccaceae</taxon>
        <taxon>Limimaricola</taxon>
    </lineage>
</organism>
<evidence type="ECO:0000313" key="12">
    <source>
        <dbReference type="Proteomes" id="UP000016566"/>
    </source>
</evidence>
<evidence type="ECO:0000256" key="8">
    <source>
        <dbReference type="ARBA" id="ARBA00023136"/>
    </source>
</evidence>
<comment type="caution">
    <text evidence="11">The sequence shown here is derived from an EMBL/GenBank/DDBJ whole genome shotgun (WGS) entry which is preliminary data.</text>
</comment>
<keyword evidence="5 9" id="KW-0812">Transmembrane</keyword>
<evidence type="ECO:0000256" key="4">
    <source>
        <dbReference type="ARBA" id="ARBA00022475"/>
    </source>
</evidence>
<keyword evidence="4" id="KW-1003">Cell membrane</keyword>
<evidence type="ECO:0000259" key="10">
    <source>
        <dbReference type="PROSITE" id="PS50857"/>
    </source>
</evidence>
<accession>U3AB01</accession>
<dbReference type="CDD" id="cd04212">
    <property type="entry name" value="CuRO_UO_II"/>
    <property type="match status" value="1"/>
</dbReference>
<evidence type="ECO:0000256" key="9">
    <source>
        <dbReference type="SAM" id="Phobius"/>
    </source>
</evidence>
<evidence type="ECO:0000256" key="7">
    <source>
        <dbReference type="ARBA" id="ARBA00022989"/>
    </source>
</evidence>
<dbReference type="InterPro" id="IPR034227">
    <property type="entry name" value="CuRO_UO_II"/>
</dbReference>
<feature type="transmembrane region" description="Helical" evidence="9">
    <location>
        <begin position="69"/>
        <end position="90"/>
    </location>
</feature>
<dbReference type="InterPro" id="IPR045187">
    <property type="entry name" value="CcO_II"/>
</dbReference>
<dbReference type="GO" id="GO:0005507">
    <property type="term" value="F:copper ion binding"/>
    <property type="evidence" value="ECO:0007669"/>
    <property type="project" value="InterPro"/>
</dbReference>
<dbReference type="GO" id="GO:0004129">
    <property type="term" value="F:cytochrome-c oxidase activity"/>
    <property type="evidence" value="ECO:0007669"/>
    <property type="project" value="InterPro"/>
</dbReference>
<keyword evidence="3" id="KW-0813">Transport</keyword>
<evidence type="ECO:0000256" key="5">
    <source>
        <dbReference type="ARBA" id="ARBA00022692"/>
    </source>
</evidence>
<feature type="transmembrane region" description="Helical" evidence="9">
    <location>
        <begin position="26"/>
        <end position="48"/>
    </location>
</feature>
<reference evidence="11" key="1">
    <citation type="journal article" date="2013" name="Genome Announc.">
        <title>Draft Genome Sequence of Loktanella cinnabarina LL-001T, Isolated from Deep-Sea Floor Sediment.</title>
        <authorList>
            <person name="Nishi S."/>
            <person name="Tsubouchi T."/>
            <person name="Takaki Y."/>
            <person name="Koyanagi R."/>
            <person name="Satoh N."/>
            <person name="Maruyama T."/>
            <person name="Hatada Y."/>
        </authorList>
    </citation>
    <scope>NUCLEOTIDE SEQUENCE [LARGE SCALE GENOMIC DNA]</scope>
    <source>
        <strain evidence="11">LL-001</strain>
    </source>
</reference>
<gene>
    <name evidence="11" type="ORF">MBELCI_0881</name>
</gene>